<dbReference type="AlphaFoldDB" id="A0A445LAJ5"/>
<evidence type="ECO:0000256" key="3">
    <source>
        <dbReference type="ARBA" id="ARBA00022771"/>
    </source>
</evidence>
<evidence type="ECO:0000256" key="1">
    <source>
        <dbReference type="ARBA" id="ARBA00004123"/>
    </source>
</evidence>
<evidence type="ECO:0000256" key="2">
    <source>
        <dbReference type="ARBA" id="ARBA00022723"/>
    </source>
</evidence>
<keyword evidence="5" id="KW-0238">DNA-binding</keyword>
<evidence type="ECO:0000256" key="5">
    <source>
        <dbReference type="ARBA" id="ARBA00023125"/>
    </source>
</evidence>
<comment type="subcellular location">
    <subcellularLocation>
        <location evidence="1">Nucleus</location>
    </subcellularLocation>
</comment>
<evidence type="ECO:0000256" key="6">
    <source>
        <dbReference type="ARBA" id="ARBA00023242"/>
    </source>
</evidence>
<dbReference type="PANTHER" id="PTHR46481">
    <property type="entry name" value="ZINC FINGER BED DOMAIN-CONTAINING PROTEIN 4"/>
    <property type="match status" value="1"/>
</dbReference>
<gene>
    <name evidence="9" type="ORF">D0Y65_006800</name>
</gene>
<evidence type="ECO:0000259" key="7">
    <source>
        <dbReference type="Pfam" id="PF05699"/>
    </source>
</evidence>
<feature type="domain" description="hAT-like transposase RNase-H fold" evidence="8">
    <location>
        <begin position="364"/>
        <end position="465"/>
    </location>
</feature>
<dbReference type="GO" id="GO:0046983">
    <property type="term" value="F:protein dimerization activity"/>
    <property type="evidence" value="ECO:0007669"/>
    <property type="project" value="InterPro"/>
</dbReference>
<sequence length="633" mass="73049">MHSDGKLRSKCKYCLKDYVGGDNKNGTSTLQRHMGKCDVYLKTRSNSDVGNIILDHAWRLRNKKIDQSVVYEMISMMIIEHDLPFSFVEHRRFKELLQYLHPDVKVPSRHVATMNVNNLYESEKKKMKCMLSKVPSRISLTSDVWTSCTSEGYISLTAHYVDANWKLNSKMLNFSHFPPPYSGREMAKVIYDFLEEWGIEQKIFSLTLDNASSNDKMQDYLKEILFLHANGLVSGGEFFHIRCCAHILNLIVQEGLKVAGLAVNKIRESIKYVKGLEGRMQVFKACVAKVGGIHTKMGLRLDVITRWNSTFLMLESALVYRHAFCSLVFDDRSYSSCPTNEEWERGQKMCDFLRPFFQITELISGSSYPMSNLYFMQVWKIECLLLQNLSNEDELIRTMTIHMKTKFDKYWRDYSNVLSFRCILDPHCRIKLLKYCYSKLGLDPISCQAKLKIVEHKLYTLYNEYVQMYSKETRSNAGLSQGLSQETMETTSTISIAQVDVMDGSQDEDMSQVGKSQLDTYLEEANLSNKYHPNLDVLQYWKDNQAQFPDLSLLACDILSIQITMVAFESAFSIGSRVLNKYRTRLLVDNVQVLICTKYRLLGFDMQGKEDEDVEIEKTQATSNMESFVVGDV</sequence>
<dbReference type="Proteomes" id="UP000289340">
    <property type="component" value="Chromosome 3"/>
</dbReference>
<dbReference type="EMBL" id="QZWG01000003">
    <property type="protein sequence ID" value="RZC20108.1"/>
    <property type="molecule type" value="Genomic_DNA"/>
</dbReference>
<dbReference type="Pfam" id="PF05699">
    <property type="entry name" value="Dimer_Tnp_hAT"/>
    <property type="match status" value="1"/>
</dbReference>
<dbReference type="InterPro" id="IPR025525">
    <property type="entry name" value="hAT-like_transposase_RNase-H"/>
</dbReference>
<dbReference type="InterPro" id="IPR052035">
    <property type="entry name" value="ZnF_BED_domain_contain"/>
</dbReference>
<keyword evidence="4" id="KW-0862">Zinc</keyword>
<keyword evidence="3" id="KW-0863">Zinc-finger</keyword>
<comment type="caution">
    <text evidence="9">The sequence shown here is derived from an EMBL/GenBank/DDBJ whole genome shotgun (WGS) entry which is preliminary data.</text>
</comment>
<reference evidence="9 10" key="1">
    <citation type="submission" date="2018-09" db="EMBL/GenBank/DDBJ databases">
        <title>A high-quality reference genome of wild soybean provides a powerful tool to mine soybean genomes.</title>
        <authorList>
            <person name="Xie M."/>
            <person name="Chung C.Y.L."/>
            <person name="Li M.-W."/>
            <person name="Wong F.-L."/>
            <person name="Chan T.-F."/>
            <person name="Lam H.-M."/>
        </authorList>
    </citation>
    <scope>NUCLEOTIDE SEQUENCE [LARGE SCALE GENOMIC DNA]</scope>
    <source>
        <strain evidence="10">cv. W05</strain>
        <tissue evidence="9">Hypocotyl of etiolated seedlings</tissue>
    </source>
</reference>
<feature type="domain" description="HAT C-terminal dimerisation" evidence="7">
    <location>
        <begin position="518"/>
        <end position="599"/>
    </location>
</feature>
<dbReference type="PANTHER" id="PTHR46481:SF10">
    <property type="entry name" value="ZINC FINGER BED DOMAIN-CONTAINING PROTEIN 39"/>
    <property type="match status" value="1"/>
</dbReference>
<keyword evidence="10" id="KW-1185">Reference proteome</keyword>
<dbReference type="SUPFAM" id="SSF140996">
    <property type="entry name" value="Hermes dimerisation domain"/>
    <property type="match status" value="1"/>
</dbReference>
<evidence type="ECO:0000256" key="4">
    <source>
        <dbReference type="ARBA" id="ARBA00022833"/>
    </source>
</evidence>
<dbReference type="InterPro" id="IPR012337">
    <property type="entry name" value="RNaseH-like_sf"/>
</dbReference>
<name>A0A445LAJ5_GLYSO</name>
<keyword evidence="2" id="KW-0479">Metal-binding</keyword>
<proteinExistence type="predicted"/>
<evidence type="ECO:0000313" key="10">
    <source>
        <dbReference type="Proteomes" id="UP000289340"/>
    </source>
</evidence>
<organism evidence="9 10">
    <name type="scientific">Glycine soja</name>
    <name type="common">Wild soybean</name>
    <dbReference type="NCBI Taxonomy" id="3848"/>
    <lineage>
        <taxon>Eukaryota</taxon>
        <taxon>Viridiplantae</taxon>
        <taxon>Streptophyta</taxon>
        <taxon>Embryophyta</taxon>
        <taxon>Tracheophyta</taxon>
        <taxon>Spermatophyta</taxon>
        <taxon>Magnoliopsida</taxon>
        <taxon>eudicotyledons</taxon>
        <taxon>Gunneridae</taxon>
        <taxon>Pentapetalae</taxon>
        <taxon>rosids</taxon>
        <taxon>fabids</taxon>
        <taxon>Fabales</taxon>
        <taxon>Fabaceae</taxon>
        <taxon>Papilionoideae</taxon>
        <taxon>50 kb inversion clade</taxon>
        <taxon>NPAAA clade</taxon>
        <taxon>indigoferoid/millettioid clade</taxon>
        <taxon>Phaseoleae</taxon>
        <taxon>Glycine</taxon>
        <taxon>Glycine subgen. Soja</taxon>
    </lineage>
</organism>
<dbReference type="Pfam" id="PF14372">
    <property type="entry name" value="hAT-like_RNase-H"/>
    <property type="match status" value="1"/>
</dbReference>
<accession>A0A445LAJ5</accession>
<dbReference type="GO" id="GO:0008270">
    <property type="term" value="F:zinc ion binding"/>
    <property type="evidence" value="ECO:0007669"/>
    <property type="project" value="UniProtKB-KW"/>
</dbReference>
<dbReference type="InterPro" id="IPR008906">
    <property type="entry name" value="HATC_C_dom"/>
</dbReference>
<dbReference type="SUPFAM" id="SSF53098">
    <property type="entry name" value="Ribonuclease H-like"/>
    <property type="match status" value="1"/>
</dbReference>
<evidence type="ECO:0000259" key="8">
    <source>
        <dbReference type="Pfam" id="PF14372"/>
    </source>
</evidence>
<dbReference type="GO" id="GO:0005634">
    <property type="term" value="C:nucleus"/>
    <property type="evidence" value="ECO:0007669"/>
    <property type="project" value="UniProtKB-SubCell"/>
</dbReference>
<evidence type="ECO:0000313" key="9">
    <source>
        <dbReference type="EMBL" id="RZC20108.1"/>
    </source>
</evidence>
<dbReference type="GO" id="GO:0003677">
    <property type="term" value="F:DNA binding"/>
    <property type="evidence" value="ECO:0007669"/>
    <property type="project" value="UniProtKB-KW"/>
</dbReference>
<protein>
    <submittedName>
        <fullName evidence="9">Zinc finger BED domain-containing protein RICESLEEPER 2</fullName>
    </submittedName>
</protein>
<keyword evidence="6" id="KW-0539">Nucleus</keyword>